<proteinExistence type="predicted"/>
<name>A0A165H2K3_EXIGL</name>
<accession>A0A165H2K3</accession>
<reference evidence="1 2" key="1">
    <citation type="journal article" date="2016" name="Mol. Biol. Evol.">
        <title>Comparative Genomics of Early-Diverging Mushroom-Forming Fungi Provides Insights into the Origins of Lignocellulose Decay Capabilities.</title>
        <authorList>
            <person name="Nagy L.G."/>
            <person name="Riley R."/>
            <person name="Tritt A."/>
            <person name="Adam C."/>
            <person name="Daum C."/>
            <person name="Floudas D."/>
            <person name="Sun H."/>
            <person name="Yadav J.S."/>
            <person name="Pangilinan J."/>
            <person name="Larsson K.H."/>
            <person name="Matsuura K."/>
            <person name="Barry K."/>
            <person name="Labutti K."/>
            <person name="Kuo R."/>
            <person name="Ohm R.A."/>
            <person name="Bhattacharya S.S."/>
            <person name="Shirouzu T."/>
            <person name="Yoshinaga Y."/>
            <person name="Martin F.M."/>
            <person name="Grigoriev I.V."/>
            <person name="Hibbett D.S."/>
        </authorList>
    </citation>
    <scope>NUCLEOTIDE SEQUENCE [LARGE SCALE GENOMIC DNA]</scope>
    <source>
        <strain evidence="1 2">HHB12029</strain>
    </source>
</reference>
<gene>
    <name evidence="1" type="ORF">EXIGLDRAFT_770004</name>
</gene>
<protein>
    <recommendedName>
        <fullName evidence="3">F-box domain-containing protein</fullName>
    </recommendedName>
</protein>
<evidence type="ECO:0000313" key="1">
    <source>
        <dbReference type="EMBL" id="KZV91361.1"/>
    </source>
</evidence>
<sequence>MLSRPLRHPSTMAAFPQFQLLAPELQAEVSSFLPVQDLLSFNRTSKRIHALTIPNLFRRVDLDLVVYEPATDAWPYQTDNALELRGTQRRLIRAVAAHPEYANYIHDLSWHVFLPEDCAPPPAPISPPATWPDHLYPGLEKAIALAPTSFAQRSSHETSSSPLEFFQRLEMAQRVRLNFSRGDMFQELPAFLFPRAHSIALAGLATERLACSVLHSLGRLRELVLDHIHSPEPDFVLRLLEHLTGHCDSLQHLALRKGGNSRADEPFDLLAEERTLVQFGHLANSCRATLQHLALGLTPIVHGIVFFGADNRLCHVREWFLPVVFNPELGAWPQLCEFSMEGIALESSDVARVQLNSPRVHITYCLDAEAALEEHAPVVAETPPKINR</sequence>
<dbReference type="Proteomes" id="UP000077266">
    <property type="component" value="Unassembled WGS sequence"/>
</dbReference>
<keyword evidence="2" id="KW-1185">Reference proteome</keyword>
<evidence type="ECO:0000313" key="2">
    <source>
        <dbReference type="Proteomes" id="UP000077266"/>
    </source>
</evidence>
<dbReference type="EMBL" id="KV426029">
    <property type="protein sequence ID" value="KZV91361.1"/>
    <property type="molecule type" value="Genomic_DNA"/>
</dbReference>
<dbReference type="OrthoDB" id="4252443at2759"/>
<dbReference type="InParanoid" id="A0A165H2K3"/>
<organism evidence="1 2">
    <name type="scientific">Exidia glandulosa HHB12029</name>
    <dbReference type="NCBI Taxonomy" id="1314781"/>
    <lineage>
        <taxon>Eukaryota</taxon>
        <taxon>Fungi</taxon>
        <taxon>Dikarya</taxon>
        <taxon>Basidiomycota</taxon>
        <taxon>Agaricomycotina</taxon>
        <taxon>Agaricomycetes</taxon>
        <taxon>Auriculariales</taxon>
        <taxon>Exidiaceae</taxon>
        <taxon>Exidia</taxon>
    </lineage>
</organism>
<dbReference type="AlphaFoldDB" id="A0A165H2K3"/>
<evidence type="ECO:0008006" key="3">
    <source>
        <dbReference type="Google" id="ProtNLM"/>
    </source>
</evidence>
<dbReference type="InterPro" id="IPR036047">
    <property type="entry name" value="F-box-like_dom_sf"/>
</dbReference>
<dbReference type="SUPFAM" id="SSF81383">
    <property type="entry name" value="F-box domain"/>
    <property type="match status" value="1"/>
</dbReference>